<sequence>MAVISLYSGMNAFTYSDLYALNVDNARITTTSATLLAGYVDGFYVSIPGRYYYDAYGLTSGTVYGMTVSYGSTTLASISGLSIDAETMAYMDPSQLERIMLAGADKVTSYWNTGDTYYLYGGDDWVRLGNGNDFVDGGTGVDTMRLEVNQASAKFNMIFSNRFEVVSAQGRDTLSNVEVIEFNDWKIGLHGGNSAGNTISGDTYAGVIRDIIFGAGGNDTLRGLEGDDWLYGQGGDDKLFGDRARDWLFGGGGNDQLEGGYGDDRLKGGGGRDLLLGNQGNDVLFGDKGNDLLAGGAGNDVLTGGAGRDVFWFQKNQGDNVIRDFELGLDHIEIGRGASRLRGLDFVQKGGDVLVSFEGTDILVKNMQVADLQNADNFLF</sequence>
<dbReference type="GO" id="GO:0005509">
    <property type="term" value="F:calcium ion binding"/>
    <property type="evidence" value="ECO:0007669"/>
    <property type="project" value="InterPro"/>
</dbReference>
<dbReference type="InterPro" id="IPR001343">
    <property type="entry name" value="Hemolysn_Ca-bd"/>
</dbReference>
<dbReference type="PRINTS" id="PR00313">
    <property type="entry name" value="CABNDNGRPT"/>
</dbReference>
<comment type="subcellular location">
    <subcellularLocation>
        <location evidence="1">Secreted</location>
    </subcellularLocation>
</comment>
<dbReference type="PROSITE" id="PS00330">
    <property type="entry name" value="HEMOLYSIN_CALCIUM"/>
    <property type="match status" value="2"/>
</dbReference>
<dbReference type="AlphaFoldDB" id="A0A8J3MAC4"/>
<evidence type="ECO:0000313" key="4">
    <source>
        <dbReference type="Proteomes" id="UP000626220"/>
    </source>
</evidence>
<dbReference type="InterPro" id="IPR050557">
    <property type="entry name" value="RTX_toxin/Mannuronan_C5-epim"/>
</dbReference>
<dbReference type="InterPro" id="IPR018511">
    <property type="entry name" value="Hemolysin-typ_Ca-bd_CS"/>
</dbReference>
<dbReference type="Proteomes" id="UP000626220">
    <property type="component" value="Unassembled WGS sequence"/>
</dbReference>
<dbReference type="PANTHER" id="PTHR38340:SF1">
    <property type="entry name" value="S-LAYER PROTEIN"/>
    <property type="match status" value="1"/>
</dbReference>
<reference evidence="3" key="2">
    <citation type="submission" date="2020-09" db="EMBL/GenBank/DDBJ databases">
        <authorList>
            <person name="Sun Q."/>
            <person name="Kim S."/>
        </authorList>
    </citation>
    <scope>NUCLEOTIDE SEQUENCE</scope>
    <source>
        <strain evidence="3">KCTC 42650</strain>
    </source>
</reference>
<evidence type="ECO:0000256" key="2">
    <source>
        <dbReference type="ARBA" id="ARBA00022525"/>
    </source>
</evidence>
<dbReference type="RefSeq" id="WP_189682317.1">
    <property type="nucleotide sequence ID" value="NZ_BNCJ01000021.1"/>
</dbReference>
<keyword evidence="4" id="KW-1185">Reference proteome</keyword>
<dbReference type="SUPFAM" id="SSF51120">
    <property type="entry name" value="beta-Roll"/>
    <property type="match status" value="2"/>
</dbReference>
<evidence type="ECO:0000313" key="3">
    <source>
        <dbReference type="EMBL" id="GHF68316.1"/>
    </source>
</evidence>
<evidence type="ECO:0000256" key="1">
    <source>
        <dbReference type="ARBA" id="ARBA00004613"/>
    </source>
</evidence>
<dbReference type="PANTHER" id="PTHR38340">
    <property type="entry name" value="S-LAYER PROTEIN"/>
    <property type="match status" value="1"/>
</dbReference>
<name>A0A8J3MAC4_9RHOB</name>
<comment type="caution">
    <text evidence="3">The sequence shown here is derived from an EMBL/GenBank/DDBJ whole genome shotgun (WGS) entry which is preliminary data.</text>
</comment>
<dbReference type="Gene3D" id="2.150.10.10">
    <property type="entry name" value="Serralysin-like metalloprotease, C-terminal"/>
    <property type="match status" value="2"/>
</dbReference>
<dbReference type="GO" id="GO:0005576">
    <property type="term" value="C:extracellular region"/>
    <property type="evidence" value="ECO:0007669"/>
    <property type="project" value="UniProtKB-SubCell"/>
</dbReference>
<gene>
    <name evidence="3" type="ORF">GCM10017056_44310</name>
</gene>
<organism evidence="3 4">
    <name type="scientific">Seohaeicola zhoushanensis</name>
    <dbReference type="NCBI Taxonomy" id="1569283"/>
    <lineage>
        <taxon>Bacteria</taxon>
        <taxon>Pseudomonadati</taxon>
        <taxon>Pseudomonadota</taxon>
        <taxon>Alphaproteobacteria</taxon>
        <taxon>Rhodobacterales</taxon>
        <taxon>Roseobacteraceae</taxon>
        <taxon>Seohaeicola</taxon>
    </lineage>
</organism>
<keyword evidence="2" id="KW-0964">Secreted</keyword>
<dbReference type="InterPro" id="IPR011049">
    <property type="entry name" value="Serralysin-like_metalloprot_C"/>
</dbReference>
<dbReference type="EMBL" id="BNCJ01000021">
    <property type="protein sequence ID" value="GHF68316.1"/>
    <property type="molecule type" value="Genomic_DNA"/>
</dbReference>
<dbReference type="Pfam" id="PF00353">
    <property type="entry name" value="HemolysinCabind"/>
    <property type="match status" value="3"/>
</dbReference>
<reference evidence="3" key="1">
    <citation type="journal article" date="2014" name="Int. J. Syst. Evol. Microbiol.">
        <title>Complete genome sequence of Corynebacterium casei LMG S-19264T (=DSM 44701T), isolated from a smear-ripened cheese.</title>
        <authorList>
            <consortium name="US DOE Joint Genome Institute (JGI-PGF)"/>
            <person name="Walter F."/>
            <person name="Albersmeier A."/>
            <person name="Kalinowski J."/>
            <person name="Ruckert C."/>
        </authorList>
    </citation>
    <scope>NUCLEOTIDE SEQUENCE</scope>
    <source>
        <strain evidence="3">KCTC 42650</strain>
    </source>
</reference>
<proteinExistence type="predicted"/>
<protein>
    <recommendedName>
        <fullName evidence="5">Calcium-binding protein</fullName>
    </recommendedName>
</protein>
<accession>A0A8J3MAC4</accession>
<evidence type="ECO:0008006" key="5">
    <source>
        <dbReference type="Google" id="ProtNLM"/>
    </source>
</evidence>